<evidence type="ECO:0000313" key="5">
    <source>
        <dbReference type="EMBL" id="QDV05455.1"/>
    </source>
</evidence>
<protein>
    <submittedName>
        <fullName evidence="5">Lipoprotein NlpI</fullName>
    </submittedName>
</protein>
<evidence type="ECO:0000256" key="4">
    <source>
        <dbReference type="SAM" id="SignalP"/>
    </source>
</evidence>
<dbReference type="InterPro" id="IPR011990">
    <property type="entry name" value="TPR-like_helical_dom_sf"/>
</dbReference>
<evidence type="ECO:0000313" key="6">
    <source>
        <dbReference type="Proteomes" id="UP000320390"/>
    </source>
</evidence>
<evidence type="ECO:0000256" key="1">
    <source>
        <dbReference type="ARBA" id="ARBA00022737"/>
    </source>
</evidence>
<feature type="repeat" description="TPR" evidence="3">
    <location>
        <begin position="66"/>
        <end position="99"/>
    </location>
</feature>
<sequence length="464" mass="49908" precursor="true">MLPLSRRYLDALFLGLVIALAPACGPAKPDVPAPPSAQQLAGGLDDATIAEIQQATDAVDSDRGNADLWAALGRAYEAQGVHAGADASFTVAADLRPEDPKLRYRAAIAASKGGKLEKALERLEVVLSLDGNYGPAWRRRGTWLLDLGRAEEARAAFERAALLLPNVPDAPIGLARAALALDEVSAAMEHARTAFERAPDEPYVRLILGDALRRSGQTEEALPHLEAGQGALPRYVDPWSESASRARNLDNDLSDRAERLVQEKQWDAAIEALEELRALRPQDSRVALRLGVALIGGDYTKRAEEHYDAIFEQFPANYDIATGRAAAQRASGKTARSLSSIDAIIARWPDRAPAYLQRGSTLAEMNDIAGARAAFQRASQLDPGDLRGPLFEGQLLAKLQRYSEAAAVLQNGLELPGASPPLVYFRMLLAAQAGARMGGEVIQATLDRARAIHGDAADSLTQRR</sequence>
<accession>A0A518EMZ2</accession>
<dbReference type="InterPro" id="IPR019734">
    <property type="entry name" value="TPR_rpt"/>
</dbReference>
<dbReference type="Gene3D" id="1.25.40.10">
    <property type="entry name" value="Tetratricopeptide repeat domain"/>
    <property type="match status" value="2"/>
</dbReference>
<feature type="repeat" description="TPR" evidence="3">
    <location>
        <begin position="134"/>
        <end position="167"/>
    </location>
</feature>
<dbReference type="EMBL" id="CP036434">
    <property type="protein sequence ID" value="QDV05455.1"/>
    <property type="molecule type" value="Genomic_DNA"/>
</dbReference>
<keyword evidence="1" id="KW-0677">Repeat</keyword>
<proteinExistence type="predicted"/>
<feature type="signal peptide" evidence="4">
    <location>
        <begin position="1"/>
        <end position="23"/>
    </location>
</feature>
<dbReference type="SUPFAM" id="SSF48452">
    <property type="entry name" value="TPR-like"/>
    <property type="match status" value="2"/>
</dbReference>
<dbReference type="Pfam" id="PF13432">
    <property type="entry name" value="TPR_16"/>
    <property type="match status" value="2"/>
</dbReference>
<evidence type="ECO:0000256" key="3">
    <source>
        <dbReference type="PROSITE-ProRule" id="PRU00339"/>
    </source>
</evidence>
<feature type="repeat" description="TPR" evidence="3">
    <location>
        <begin position="352"/>
        <end position="385"/>
    </location>
</feature>
<dbReference type="SMART" id="SM00028">
    <property type="entry name" value="TPR"/>
    <property type="match status" value="7"/>
</dbReference>
<gene>
    <name evidence="5" type="ORF">Poly30_09520</name>
</gene>
<dbReference type="AlphaFoldDB" id="A0A518EMZ2"/>
<dbReference type="Pfam" id="PF14559">
    <property type="entry name" value="TPR_19"/>
    <property type="match status" value="1"/>
</dbReference>
<keyword evidence="2 3" id="KW-0802">TPR repeat</keyword>
<feature type="chain" id="PRO_5021833051" evidence="4">
    <location>
        <begin position="24"/>
        <end position="464"/>
    </location>
</feature>
<organism evidence="5 6">
    <name type="scientific">Saltatorellus ferox</name>
    <dbReference type="NCBI Taxonomy" id="2528018"/>
    <lineage>
        <taxon>Bacteria</taxon>
        <taxon>Pseudomonadati</taxon>
        <taxon>Planctomycetota</taxon>
        <taxon>Planctomycetia</taxon>
        <taxon>Planctomycetia incertae sedis</taxon>
        <taxon>Saltatorellus</taxon>
    </lineage>
</organism>
<dbReference type="PANTHER" id="PTHR45586:SF1">
    <property type="entry name" value="LIPOPOLYSACCHARIDE ASSEMBLY PROTEIN B"/>
    <property type="match status" value="1"/>
</dbReference>
<dbReference type="InterPro" id="IPR051012">
    <property type="entry name" value="CellSynth/LPSAsmb/PSIAsmb"/>
</dbReference>
<keyword evidence="4" id="KW-0732">Signal</keyword>
<name>A0A518EMZ2_9BACT</name>
<evidence type="ECO:0000256" key="2">
    <source>
        <dbReference type="ARBA" id="ARBA00022803"/>
    </source>
</evidence>
<reference evidence="5 6" key="1">
    <citation type="submission" date="2019-02" db="EMBL/GenBank/DDBJ databases">
        <title>Deep-cultivation of Planctomycetes and their phenomic and genomic characterization uncovers novel biology.</title>
        <authorList>
            <person name="Wiegand S."/>
            <person name="Jogler M."/>
            <person name="Boedeker C."/>
            <person name="Pinto D."/>
            <person name="Vollmers J."/>
            <person name="Rivas-Marin E."/>
            <person name="Kohn T."/>
            <person name="Peeters S.H."/>
            <person name="Heuer A."/>
            <person name="Rast P."/>
            <person name="Oberbeckmann S."/>
            <person name="Bunk B."/>
            <person name="Jeske O."/>
            <person name="Meyerdierks A."/>
            <person name="Storesund J.E."/>
            <person name="Kallscheuer N."/>
            <person name="Luecker S."/>
            <person name="Lage O.M."/>
            <person name="Pohl T."/>
            <person name="Merkel B.J."/>
            <person name="Hornburger P."/>
            <person name="Mueller R.-W."/>
            <person name="Bruemmer F."/>
            <person name="Labrenz M."/>
            <person name="Spormann A.M."/>
            <person name="Op den Camp H."/>
            <person name="Overmann J."/>
            <person name="Amann R."/>
            <person name="Jetten M.S.M."/>
            <person name="Mascher T."/>
            <person name="Medema M.H."/>
            <person name="Devos D.P."/>
            <person name="Kaster A.-K."/>
            <person name="Ovreas L."/>
            <person name="Rohde M."/>
            <person name="Galperin M.Y."/>
            <person name="Jogler C."/>
        </authorList>
    </citation>
    <scope>NUCLEOTIDE SEQUENCE [LARGE SCALE GENOMIC DNA]</scope>
    <source>
        <strain evidence="5 6">Poly30</strain>
    </source>
</reference>
<dbReference type="PROSITE" id="PS50005">
    <property type="entry name" value="TPR"/>
    <property type="match status" value="3"/>
</dbReference>
<dbReference type="Proteomes" id="UP000320390">
    <property type="component" value="Chromosome"/>
</dbReference>
<keyword evidence="6" id="KW-1185">Reference proteome</keyword>
<keyword evidence="5" id="KW-0449">Lipoprotein</keyword>
<dbReference type="PANTHER" id="PTHR45586">
    <property type="entry name" value="TPR REPEAT-CONTAINING PROTEIN PA4667"/>
    <property type="match status" value="1"/>
</dbReference>